<dbReference type="AlphaFoldDB" id="A0A7Z0C332"/>
<dbReference type="GO" id="GO:0047631">
    <property type="term" value="F:ADP-ribose diphosphatase activity"/>
    <property type="evidence" value="ECO:0007669"/>
    <property type="project" value="UniProtKB-EC"/>
</dbReference>
<dbReference type="InterPro" id="IPR000086">
    <property type="entry name" value="NUDIX_hydrolase_dom"/>
</dbReference>
<dbReference type="PANTHER" id="PTHR11839">
    <property type="entry name" value="UDP/ADP-SUGAR PYROPHOSPHATASE"/>
    <property type="match status" value="1"/>
</dbReference>
<dbReference type="PROSITE" id="PS51462">
    <property type="entry name" value="NUDIX"/>
    <property type="match status" value="1"/>
</dbReference>
<dbReference type="Pfam" id="PF00293">
    <property type="entry name" value="NUDIX"/>
    <property type="match status" value="1"/>
</dbReference>
<reference evidence="4 5" key="1">
    <citation type="submission" date="2020-07" db="EMBL/GenBank/DDBJ databases">
        <title>Sequencing the genomes of 1000 actinobacteria strains.</title>
        <authorList>
            <person name="Klenk H.-P."/>
        </authorList>
    </citation>
    <scope>NUCLEOTIDE SEQUENCE [LARGE SCALE GENOMIC DNA]</scope>
    <source>
        <strain evidence="4 5">DSM 18248</strain>
    </source>
</reference>
<evidence type="ECO:0000313" key="5">
    <source>
        <dbReference type="Proteomes" id="UP000537326"/>
    </source>
</evidence>
<sequence length="178" mass="19032">MTGIGDPSSGEWRVVWRGAGERLFVERQHGSDHPRHRFRSNGPGDGAVVIVRDDDGRVLLLEIHRHVLGRTLLELPRGQAEADDPDPVTTATRELLEESGHTMTGGRVLGQVYPDSGLSGDAVHVVVATGVTRGSADAAEFPVQHWLDADELAAAVRRGELRDGISLAALALLRATGA</sequence>
<dbReference type="GO" id="GO:0005829">
    <property type="term" value="C:cytosol"/>
    <property type="evidence" value="ECO:0007669"/>
    <property type="project" value="TreeGrafter"/>
</dbReference>
<dbReference type="GO" id="GO:0006753">
    <property type="term" value="P:nucleoside phosphate metabolic process"/>
    <property type="evidence" value="ECO:0007669"/>
    <property type="project" value="TreeGrafter"/>
</dbReference>
<dbReference type="PANTHER" id="PTHR11839:SF18">
    <property type="entry name" value="NUDIX HYDROLASE DOMAIN-CONTAINING PROTEIN"/>
    <property type="match status" value="1"/>
</dbReference>
<evidence type="ECO:0000313" key="4">
    <source>
        <dbReference type="EMBL" id="NYI11485.1"/>
    </source>
</evidence>
<dbReference type="InterPro" id="IPR015797">
    <property type="entry name" value="NUDIX_hydrolase-like_dom_sf"/>
</dbReference>
<organism evidence="4 5">
    <name type="scientific">Nocardioides marinus</name>
    <dbReference type="NCBI Taxonomy" id="374514"/>
    <lineage>
        <taxon>Bacteria</taxon>
        <taxon>Bacillati</taxon>
        <taxon>Actinomycetota</taxon>
        <taxon>Actinomycetes</taxon>
        <taxon>Propionibacteriales</taxon>
        <taxon>Nocardioidaceae</taxon>
        <taxon>Nocardioides</taxon>
    </lineage>
</organism>
<feature type="domain" description="Nudix hydrolase" evidence="3">
    <location>
        <begin position="40"/>
        <end position="169"/>
    </location>
</feature>
<dbReference type="CDD" id="cd03424">
    <property type="entry name" value="NUDIX_ADPRase_Nudt5_UGPPase_Nudt14"/>
    <property type="match status" value="1"/>
</dbReference>
<gene>
    <name evidence="4" type="ORF">BKA05_003000</name>
</gene>
<comment type="cofactor">
    <cofactor evidence="1">
        <name>Mg(2+)</name>
        <dbReference type="ChEBI" id="CHEBI:18420"/>
    </cofactor>
</comment>
<dbReference type="Gene3D" id="3.90.79.10">
    <property type="entry name" value="Nucleoside Triphosphate Pyrophosphohydrolase"/>
    <property type="match status" value="1"/>
</dbReference>
<dbReference type="RefSeq" id="WP_179532171.1">
    <property type="nucleotide sequence ID" value="NZ_BAAAPP010000008.1"/>
</dbReference>
<evidence type="ECO:0000259" key="3">
    <source>
        <dbReference type="PROSITE" id="PS51462"/>
    </source>
</evidence>
<dbReference type="Proteomes" id="UP000537326">
    <property type="component" value="Unassembled WGS sequence"/>
</dbReference>
<keyword evidence="5" id="KW-1185">Reference proteome</keyword>
<dbReference type="EC" id="3.6.1.13" evidence="4"/>
<evidence type="ECO:0000256" key="2">
    <source>
        <dbReference type="ARBA" id="ARBA00022801"/>
    </source>
</evidence>
<keyword evidence="2 4" id="KW-0378">Hydrolase</keyword>
<comment type="caution">
    <text evidence="4">The sequence shown here is derived from an EMBL/GenBank/DDBJ whole genome shotgun (WGS) entry which is preliminary data.</text>
</comment>
<name>A0A7Z0C332_9ACTN</name>
<dbReference type="GO" id="GO:0019693">
    <property type="term" value="P:ribose phosphate metabolic process"/>
    <property type="evidence" value="ECO:0007669"/>
    <property type="project" value="TreeGrafter"/>
</dbReference>
<dbReference type="EMBL" id="JACBZI010000001">
    <property type="protein sequence ID" value="NYI11485.1"/>
    <property type="molecule type" value="Genomic_DNA"/>
</dbReference>
<dbReference type="SUPFAM" id="SSF55811">
    <property type="entry name" value="Nudix"/>
    <property type="match status" value="1"/>
</dbReference>
<evidence type="ECO:0000256" key="1">
    <source>
        <dbReference type="ARBA" id="ARBA00001946"/>
    </source>
</evidence>
<proteinExistence type="predicted"/>
<accession>A0A7Z0C332</accession>
<protein>
    <submittedName>
        <fullName evidence="4">ADP-ribose pyrophosphatase</fullName>
        <ecNumber evidence="4">3.6.1.13</ecNumber>
    </submittedName>
</protein>